<keyword evidence="10 19" id="KW-0812">Transmembrane</keyword>
<accession>A0A931DJP0</accession>
<evidence type="ECO:0000256" key="19">
    <source>
        <dbReference type="HAMAP-Rule" id="MF_00719"/>
    </source>
</evidence>
<feature type="transmembrane region" description="Helical" evidence="19">
    <location>
        <begin position="46"/>
        <end position="65"/>
    </location>
</feature>
<dbReference type="HAMAP" id="MF_00719">
    <property type="entry name" value="CobS"/>
    <property type="match status" value="1"/>
</dbReference>
<dbReference type="PANTHER" id="PTHR34148">
    <property type="entry name" value="ADENOSYLCOBINAMIDE-GDP RIBAZOLETRANSFERASE"/>
    <property type="match status" value="1"/>
</dbReference>
<comment type="caution">
    <text evidence="20">The sequence shown here is derived from an EMBL/GenBank/DDBJ whole genome shotgun (WGS) entry which is preliminary data.</text>
</comment>
<evidence type="ECO:0000256" key="2">
    <source>
        <dbReference type="ARBA" id="ARBA00004651"/>
    </source>
</evidence>
<evidence type="ECO:0000256" key="4">
    <source>
        <dbReference type="ARBA" id="ARBA00010561"/>
    </source>
</evidence>
<dbReference type="RefSeq" id="WP_197010973.1">
    <property type="nucleotide sequence ID" value="NZ_BAABES010000031.1"/>
</dbReference>
<keyword evidence="7 19" id="KW-1003">Cell membrane</keyword>
<dbReference type="GO" id="GO:0009236">
    <property type="term" value="P:cobalamin biosynthetic process"/>
    <property type="evidence" value="ECO:0007669"/>
    <property type="project" value="UniProtKB-UniRule"/>
</dbReference>
<reference evidence="20" key="1">
    <citation type="submission" date="2020-11" db="EMBL/GenBank/DDBJ databases">
        <title>Sequencing the genomes of 1000 actinobacteria strains.</title>
        <authorList>
            <person name="Klenk H.-P."/>
        </authorList>
    </citation>
    <scope>NUCLEOTIDE SEQUENCE</scope>
    <source>
        <strain evidence="20">DSM 43175</strain>
    </source>
</reference>
<dbReference type="Proteomes" id="UP000614047">
    <property type="component" value="Unassembled WGS sequence"/>
</dbReference>
<protein>
    <recommendedName>
        <fullName evidence="6 19">Adenosylcobinamide-GDP ribazoletransferase</fullName>
        <ecNumber evidence="5 19">2.7.8.26</ecNumber>
    </recommendedName>
    <alternativeName>
        <fullName evidence="16 19">Cobalamin synthase</fullName>
    </alternativeName>
    <alternativeName>
        <fullName evidence="15 19">Cobalamin-5'-phosphate synthase</fullName>
    </alternativeName>
</protein>
<evidence type="ECO:0000256" key="18">
    <source>
        <dbReference type="ARBA" id="ARBA00049504"/>
    </source>
</evidence>
<evidence type="ECO:0000313" key="20">
    <source>
        <dbReference type="EMBL" id="MBG6088230.1"/>
    </source>
</evidence>
<evidence type="ECO:0000256" key="12">
    <source>
        <dbReference type="ARBA" id="ARBA00022989"/>
    </source>
</evidence>
<feature type="transmembrane region" description="Helical" evidence="19">
    <location>
        <begin position="255"/>
        <end position="274"/>
    </location>
</feature>
<dbReference type="InterPro" id="IPR003805">
    <property type="entry name" value="CobS"/>
</dbReference>
<dbReference type="AlphaFoldDB" id="A0A931DJP0"/>
<evidence type="ECO:0000256" key="11">
    <source>
        <dbReference type="ARBA" id="ARBA00022842"/>
    </source>
</evidence>
<dbReference type="GO" id="GO:0008818">
    <property type="term" value="F:cobalamin 5'-phosphate synthase activity"/>
    <property type="evidence" value="ECO:0007669"/>
    <property type="project" value="UniProtKB-UniRule"/>
</dbReference>
<evidence type="ECO:0000313" key="21">
    <source>
        <dbReference type="Proteomes" id="UP000614047"/>
    </source>
</evidence>
<dbReference type="EC" id="2.7.8.26" evidence="5 19"/>
<organism evidence="20 21">
    <name type="scientific">Actinomadura viridis</name>
    <dbReference type="NCBI Taxonomy" id="58110"/>
    <lineage>
        <taxon>Bacteria</taxon>
        <taxon>Bacillati</taxon>
        <taxon>Actinomycetota</taxon>
        <taxon>Actinomycetes</taxon>
        <taxon>Streptosporangiales</taxon>
        <taxon>Thermomonosporaceae</taxon>
        <taxon>Actinomadura</taxon>
    </lineage>
</organism>
<evidence type="ECO:0000256" key="1">
    <source>
        <dbReference type="ARBA" id="ARBA00001946"/>
    </source>
</evidence>
<keyword evidence="12 19" id="KW-1133">Transmembrane helix</keyword>
<feature type="transmembrane region" description="Helical" evidence="19">
    <location>
        <begin position="177"/>
        <end position="204"/>
    </location>
</feature>
<comment type="pathway">
    <text evidence="3 19">Cofactor biosynthesis; adenosylcobalamin biosynthesis; adenosylcobalamin from cob(II)yrinate a,c-diamide: step 7/7.</text>
</comment>
<gene>
    <name evidence="19" type="primary">cobS</name>
    <name evidence="20" type="ORF">IW256_002343</name>
</gene>
<comment type="cofactor">
    <cofactor evidence="1 19">
        <name>Mg(2+)</name>
        <dbReference type="ChEBI" id="CHEBI:18420"/>
    </cofactor>
</comment>
<keyword evidence="13 19" id="KW-0472">Membrane</keyword>
<keyword evidence="11 19" id="KW-0460">Magnesium</keyword>
<evidence type="ECO:0000256" key="14">
    <source>
        <dbReference type="ARBA" id="ARBA00025228"/>
    </source>
</evidence>
<evidence type="ECO:0000256" key="10">
    <source>
        <dbReference type="ARBA" id="ARBA00022692"/>
    </source>
</evidence>
<evidence type="ECO:0000256" key="17">
    <source>
        <dbReference type="ARBA" id="ARBA00048623"/>
    </source>
</evidence>
<evidence type="ECO:0000256" key="3">
    <source>
        <dbReference type="ARBA" id="ARBA00004663"/>
    </source>
</evidence>
<evidence type="ECO:0000256" key="15">
    <source>
        <dbReference type="ARBA" id="ARBA00032605"/>
    </source>
</evidence>
<dbReference type="GO" id="GO:0051073">
    <property type="term" value="F:adenosylcobinamide-GDP ribazoletransferase activity"/>
    <property type="evidence" value="ECO:0007669"/>
    <property type="project" value="UniProtKB-UniRule"/>
</dbReference>
<evidence type="ECO:0000256" key="13">
    <source>
        <dbReference type="ARBA" id="ARBA00023136"/>
    </source>
</evidence>
<keyword evidence="8 19" id="KW-0169">Cobalamin biosynthesis</keyword>
<comment type="subcellular location">
    <subcellularLocation>
        <location evidence="2 19">Cell membrane</location>
        <topology evidence="2 19">Multi-pass membrane protein</topology>
    </subcellularLocation>
</comment>
<comment type="catalytic activity">
    <reaction evidence="17 19">
        <text>alpha-ribazole + adenosylcob(III)inamide-GDP = adenosylcob(III)alamin + GMP + H(+)</text>
        <dbReference type="Rhea" id="RHEA:16049"/>
        <dbReference type="ChEBI" id="CHEBI:10329"/>
        <dbReference type="ChEBI" id="CHEBI:15378"/>
        <dbReference type="ChEBI" id="CHEBI:18408"/>
        <dbReference type="ChEBI" id="CHEBI:58115"/>
        <dbReference type="ChEBI" id="CHEBI:60487"/>
        <dbReference type="EC" id="2.7.8.26"/>
    </reaction>
</comment>
<sequence>MTGARAGAWAAGARLAVTLLTIVPLPAARTGAAAGPGRDTARRAMLLAPLAGLLVGGAAAATLLLGDLLGLAPAPRAALAVAAMAVLTRALHLDGLADLADGLGSGRPAADALAIMKRSDIGPFGVVTLLLTLIVQVTALATASGAALAVVIAAVTGRLALPWACRRGVPAARPGGLGALVAGTVPGGAAAAVTVAVVLAVLGAGAAAGAAADGPGGPGDAVRGALQAGAAVLAGLGVAVLTLRHAVRRLGGVTGDVLGALVELAATAALVVLAA</sequence>
<evidence type="ECO:0000256" key="5">
    <source>
        <dbReference type="ARBA" id="ARBA00013200"/>
    </source>
</evidence>
<dbReference type="EMBL" id="JADOUA010000001">
    <property type="protein sequence ID" value="MBG6088230.1"/>
    <property type="molecule type" value="Genomic_DNA"/>
</dbReference>
<comment type="similarity">
    <text evidence="4 19">Belongs to the CobS family.</text>
</comment>
<comment type="catalytic activity">
    <reaction evidence="18 19">
        <text>alpha-ribazole 5'-phosphate + adenosylcob(III)inamide-GDP = adenosylcob(III)alamin 5'-phosphate + GMP + H(+)</text>
        <dbReference type="Rhea" id="RHEA:23560"/>
        <dbReference type="ChEBI" id="CHEBI:15378"/>
        <dbReference type="ChEBI" id="CHEBI:57918"/>
        <dbReference type="ChEBI" id="CHEBI:58115"/>
        <dbReference type="ChEBI" id="CHEBI:60487"/>
        <dbReference type="ChEBI" id="CHEBI:60493"/>
        <dbReference type="EC" id="2.7.8.26"/>
    </reaction>
</comment>
<evidence type="ECO:0000256" key="9">
    <source>
        <dbReference type="ARBA" id="ARBA00022679"/>
    </source>
</evidence>
<dbReference type="GO" id="GO:0005886">
    <property type="term" value="C:plasma membrane"/>
    <property type="evidence" value="ECO:0007669"/>
    <property type="project" value="UniProtKB-SubCell"/>
</dbReference>
<name>A0A931DJP0_9ACTN</name>
<dbReference type="Pfam" id="PF02654">
    <property type="entry name" value="CobS"/>
    <property type="match status" value="1"/>
</dbReference>
<proteinExistence type="inferred from homology"/>
<evidence type="ECO:0000256" key="16">
    <source>
        <dbReference type="ARBA" id="ARBA00032853"/>
    </source>
</evidence>
<evidence type="ECO:0000256" key="8">
    <source>
        <dbReference type="ARBA" id="ARBA00022573"/>
    </source>
</evidence>
<evidence type="ECO:0000256" key="7">
    <source>
        <dbReference type="ARBA" id="ARBA00022475"/>
    </source>
</evidence>
<keyword evidence="21" id="KW-1185">Reference proteome</keyword>
<comment type="function">
    <text evidence="14 19">Joins adenosylcobinamide-GDP and alpha-ribazole to generate adenosylcobalamin (Ado-cobalamin). Also synthesizes adenosylcobalamin 5'-phosphate from adenosylcobinamide-GDP and alpha-ribazole 5'-phosphate.</text>
</comment>
<keyword evidence="9 19" id="KW-0808">Transferase</keyword>
<feature type="transmembrane region" description="Helical" evidence="19">
    <location>
        <begin position="224"/>
        <end position="243"/>
    </location>
</feature>
<evidence type="ECO:0000256" key="6">
    <source>
        <dbReference type="ARBA" id="ARBA00015850"/>
    </source>
</evidence>
<dbReference type="PANTHER" id="PTHR34148:SF1">
    <property type="entry name" value="ADENOSYLCOBINAMIDE-GDP RIBAZOLETRANSFERASE"/>
    <property type="match status" value="1"/>
</dbReference>
<feature type="transmembrane region" description="Helical" evidence="19">
    <location>
        <begin position="6"/>
        <end position="25"/>
    </location>
</feature>